<evidence type="ECO:0008006" key="3">
    <source>
        <dbReference type="Google" id="ProtNLM"/>
    </source>
</evidence>
<proteinExistence type="predicted"/>
<evidence type="ECO:0000313" key="2">
    <source>
        <dbReference type="Proteomes" id="UP000230922"/>
    </source>
</evidence>
<dbReference type="EMBL" id="PFAK01000042">
    <property type="protein sequence ID" value="PIR96204.1"/>
    <property type="molecule type" value="Genomic_DNA"/>
</dbReference>
<dbReference type="Gene3D" id="3.90.1640.10">
    <property type="entry name" value="inorganic pyrophosphatase (n-terminal core)"/>
    <property type="match status" value="2"/>
</dbReference>
<protein>
    <recommendedName>
        <fullName evidence="3">DHHA1 domain-containing protein</fullName>
    </recommendedName>
</protein>
<dbReference type="PANTHER" id="PTHR47618">
    <property type="entry name" value="BIFUNCTIONAL OLIGORIBONUCLEASE AND PAP PHOSPHATASE NRNA"/>
    <property type="match status" value="1"/>
</dbReference>
<evidence type="ECO:0000313" key="1">
    <source>
        <dbReference type="EMBL" id="PIR96204.1"/>
    </source>
</evidence>
<gene>
    <name evidence="1" type="ORF">COT92_02340</name>
</gene>
<dbReference type="AlphaFoldDB" id="A0A2H0VAT7"/>
<dbReference type="Gene3D" id="3.10.310.30">
    <property type="match status" value="1"/>
</dbReference>
<reference evidence="2" key="1">
    <citation type="submission" date="2017-09" db="EMBL/GenBank/DDBJ databases">
        <title>Depth-based differentiation of microbial function through sediment-hosted aquifers and enrichment of novel symbionts in the deep terrestrial subsurface.</title>
        <authorList>
            <person name="Probst A.J."/>
            <person name="Ladd B."/>
            <person name="Jarett J.K."/>
            <person name="Geller-Mcgrath D.E."/>
            <person name="Sieber C.M.K."/>
            <person name="Emerson J.B."/>
            <person name="Anantharaman K."/>
            <person name="Thomas B.C."/>
            <person name="Malmstrom R."/>
            <person name="Stieglmeier M."/>
            <person name="Klingl A."/>
            <person name="Woyke T."/>
            <person name="Ryan C.M."/>
            <person name="Banfield J.F."/>
        </authorList>
    </citation>
    <scope>NUCLEOTIDE SEQUENCE [LARGE SCALE GENOMIC DNA]</scope>
</reference>
<dbReference type="InterPro" id="IPR051319">
    <property type="entry name" value="Oligoribo/pAp-PDE_c-di-AMP_PDE"/>
</dbReference>
<sequence length="381" mass="42116">MEENLGKQIFETLKKAQRVLIALPRHLSADAFSAGLGLALFLEKMEKEVLLVSVSESPSELKFLPGREKLKSGIPKGRSLVVKLDTSKKQLEEISYQKNENRVDIFLKAKNGEMFSEGDLSFFEDKAPLDVIVTVGAVSLESLGKVFEDNPDLFFETVKINIDNQPGNEYFGSINLVDLVAVSLAEVVHTLMEEFESEFLDEDIATCLLAGIITQTNSFQHSRTSPAVFVKASRLIDLGGRQQEVIRHLYKTKPLSRLKLWGRALARLQINEARSLAYSVLGQEDFEKSGSDRQEVVFVLKDLAESLSASKAVAIIANPDSGEISLFLAVHPEVNLQQLSSGLDEISSLGAGPAQFKLFLAKFNNSSLEEVEKKLLTALEK</sequence>
<accession>A0A2H0VAT7</accession>
<dbReference type="Proteomes" id="UP000230922">
    <property type="component" value="Unassembled WGS sequence"/>
</dbReference>
<dbReference type="SUPFAM" id="SSF64182">
    <property type="entry name" value="DHH phosphoesterases"/>
    <property type="match status" value="1"/>
</dbReference>
<organism evidence="1 2">
    <name type="scientific">Candidatus Doudnabacteria bacterium CG10_big_fil_rev_8_21_14_0_10_42_18</name>
    <dbReference type="NCBI Taxonomy" id="1974552"/>
    <lineage>
        <taxon>Bacteria</taxon>
        <taxon>Candidatus Doudnaibacteriota</taxon>
    </lineage>
</organism>
<name>A0A2H0VAT7_9BACT</name>
<comment type="caution">
    <text evidence="1">The sequence shown here is derived from an EMBL/GenBank/DDBJ whole genome shotgun (WGS) entry which is preliminary data.</text>
</comment>
<dbReference type="PANTHER" id="PTHR47618:SF1">
    <property type="entry name" value="BIFUNCTIONAL OLIGORIBONUCLEASE AND PAP PHOSPHATASE NRNA"/>
    <property type="match status" value="1"/>
</dbReference>
<dbReference type="InterPro" id="IPR038763">
    <property type="entry name" value="DHH_sf"/>
</dbReference>